<feature type="chain" id="PRO_5040769444" description="C4-dicarboxylate transport sensor protein DctB" evidence="18">
    <location>
        <begin position="25"/>
        <end position="625"/>
    </location>
</feature>
<keyword evidence="9" id="KW-0547">Nucleotide-binding</keyword>
<evidence type="ECO:0000256" key="10">
    <source>
        <dbReference type="ARBA" id="ARBA00022777"/>
    </source>
</evidence>
<comment type="catalytic activity">
    <reaction evidence="1">
        <text>ATP + protein L-histidine = ADP + protein N-phospho-L-histidine.</text>
        <dbReference type="EC" id="2.7.13.3"/>
    </reaction>
</comment>
<keyword evidence="13" id="KW-0902">Two-component regulatory system</keyword>
<dbReference type="Pfam" id="PF00512">
    <property type="entry name" value="HisKA"/>
    <property type="match status" value="1"/>
</dbReference>
<evidence type="ECO:0000256" key="2">
    <source>
        <dbReference type="ARBA" id="ARBA00004429"/>
    </source>
</evidence>
<evidence type="ECO:0000256" key="1">
    <source>
        <dbReference type="ARBA" id="ARBA00000085"/>
    </source>
</evidence>
<dbReference type="Proteomes" id="UP001144397">
    <property type="component" value="Unassembled WGS sequence"/>
</dbReference>
<feature type="coiled-coil region" evidence="17">
    <location>
        <begin position="353"/>
        <end position="387"/>
    </location>
</feature>
<evidence type="ECO:0000256" key="5">
    <source>
        <dbReference type="ARBA" id="ARBA00022519"/>
    </source>
</evidence>
<evidence type="ECO:0000313" key="20">
    <source>
        <dbReference type="EMBL" id="GLI23971.1"/>
    </source>
</evidence>
<dbReference type="InterPro" id="IPR036890">
    <property type="entry name" value="HATPase_C_sf"/>
</dbReference>
<dbReference type="GO" id="GO:0000155">
    <property type="term" value="F:phosphorelay sensor kinase activity"/>
    <property type="evidence" value="ECO:0007669"/>
    <property type="project" value="InterPro"/>
</dbReference>
<keyword evidence="4" id="KW-1003">Cell membrane</keyword>
<keyword evidence="11" id="KW-0067">ATP-binding</keyword>
<dbReference type="EC" id="2.7.13.3" evidence="3"/>
<dbReference type="InterPro" id="IPR017055">
    <property type="entry name" value="Sig_transdc_His_kinase_DctB"/>
</dbReference>
<evidence type="ECO:0000256" key="14">
    <source>
        <dbReference type="ARBA" id="ARBA00023136"/>
    </source>
</evidence>
<dbReference type="SMART" id="SM00387">
    <property type="entry name" value="HATPase_c"/>
    <property type="match status" value="1"/>
</dbReference>
<dbReference type="SUPFAM" id="SSF55874">
    <property type="entry name" value="ATPase domain of HSP90 chaperone/DNA topoisomerase II/histidine kinase"/>
    <property type="match status" value="1"/>
</dbReference>
<evidence type="ECO:0000256" key="3">
    <source>
        <dbReference type="ARBA" id="ARBA00012438"/>
    </source>
</evidence>
<evidence type="ECO:0000256" key="9">
    <source>
        <dbReference type="ARBA" id="ARBA00022741"/>
    </source>
</evidence>
<keyword evidence="6" id="KW-0597">Phosphoprotein</keyword>
<dbReference type="SMART" id="SM00388">
    <property type="entry name" value="HisKA"/>
    <property type="match status" value="1"/>
</dbReference>
<dbReference type="PANTHER" id="PTHR43065:SF46">
    <property type="entry name" value="C4-DICARBOXYLATE TRANSPORT SENSOR PROTEIN DCTB"/>
    <property type="match status" value="1"/>
</dbReference>
<evidence type="ECO:0000256" key="15">
    <source>
        <dbReference type="ARBA" id="ARBA00059004"/>
    </source>
</evidence>
<evidence type="ECO:0000256" key="16">
    <source>
        <dbReference type="ARBA" id="ARBA00073143"/>
    </source>
</evidence>
<dbReference type="EMBL" id="BSDO01000006">
    <property type="protein sequence ID" value="GLI23971.1"/>
    <property type="molecule type" value="Genomic_DNA"/>
</dbReference>
<dbReference type="Gene3D" id="6.10.250.3020">
    <property type="match status" value="1"/>
</dbReference>
<keyword evidence="23" id="KW-1185">Reference proteome</keyword>
<evidence type="ECO:0000256" key="18">
    <source>
        <dbReference type="SAM" id="SignalP"/>
    </source>
</evidence>
<dbReference type="InterPro" id="IPR029151">
    <property type="entry name" value="Sensor-like_sf"/>
</dbReference>
<sequence length="625" mass="66292">MRSNRITALGAVLSALLAAAAVFAVLEAGEMAEARVGERLASDARHRAEIYAQSLEGAIERFGYLPAAAALDENVKRLLATPSDGEQVARVNAYLETLNRAAGGTVLYLLAPGGMTIAASNWNTPETYVGTDFSYRPYYTEAMAGGTGRFYAVGTLTGVPGYFISAPVMVDGKVAGVVATKVNLDPLEAVWHEAADTVLVADEHGIVFLASDPKFKFRALRPVDATAAAEMARTRQYGHKSYPLLRMGRAEDEGGLKVLSGSDISPAGLVLRDEKDLPTYDWQLQLFTDAAPVVLAGRSARIGMTLALVILGLVGLYWRQHLRRARETLAAQAALAAAHRELEGKVAERTADLSAANTRLAAEIEERRRAESELRAAQDELVQAAKMATLGQMAAGVTHELNQPLTALRALADNTAKLLQHGREEDAEANLARIAALVDRLGKITGQLRAFARRTSSEKGPVDAAAVLAESLAILAPRLRASGARVVSALNPDAAQVMFEPIRLSQVLVNLVGNALDAVKGRPDAAVRIVSHREGGRIVLTVEDNGPGLSDGAAERIFDPFFTTKPAGEGLGLGLPISLAIARDFGATLTARTRAEGGTAFDLAMDAAEAEAHLTLPAEPLRHVS</sequence>
<dbReference type="InterPro" id="IPR036097">
    <property type="entry name" value="HisK_dim/P_sf"/>
</dbReference>
<keyword evidence="17" id="KW-0175">Coiled coil</keyword>
<evidence type="ECO:0000256" key="7">
    <source>
        <dbReference type="ARBA" id="ARBA00022679"/>
    </source>
</evidence>
<dbReference type="InterPro" id="IPR003661">
    <property type="entry name" value="HisK_dim/P_dom"/>
</dbReference>
<dbReference type="Pfam" id="PF02518">
    <property type="entry name" value="HATPase_c"/>
    <property type="match status" value="1"/>
</dbReference>
<dbReference type="InterPro" id="IPR003594">
    <property type="entry name" value="HATPase_dom"/>
</dbReference>
<dbReference type="Proteomes" id="UP001245370">
    <property type="component" value="Unassembled WGS sequence"/>
</dbReference>
<reference evidence="20" key="1">
    <citation type="submission" date="2022-12" db="EMBL/GenBank/DDBJ databases">
        <title>Reference genome sequencing for broad-spectrum identification of bacterial and archaeal isolates by mass spectrometry.</title>
        <authorList>
            <person name="Sekiguchi Y."/>
            <person name="Tourlousse D.M."/>
        </authorList>
    </citation>
    <scope>NUCLEOTIDE SEQUENCE</scope>
    <source>
        <strain evidence="20">301</strain>
    </source>
</reference>
<evidence type="ECO:0000256" key="12">
    <source>
        <dbReference type="ARBA" id="ARBA00022989"/>
    </source>
</evidence>
<evidence type="ECO:0000256" key="13">
    <source>
        <dbReference type="ARBA" id="ARBA00023012"/>
    </source>
</evidence>
<organism evidence="20 22">
    <name type="scientific">Xanthobacter flavus</name>
    <dbReference type="NCBI Taxonomy" id="281"/>
    <lineage>
        <taxon>Bacteria</taxon>
        <taxon>Pseudomonadati</taxon>
        <taxon>Pseudomonadota</taxon>
        <taxon>Alphaproteobacteria</taxon>
        <taxon>Hyphomicrobiales</taxon>
        <taxon>Xanthobacteraceae</taxon>
        <taxon>Xanthobacter</taxon>
    </lineage>
</organism>
<comment type="function">
    <text evidence="15">Member of the two-component regulatory system DctB/DctD involved in the transport of C4-dicarboxylates. DctB functions as a membrane-associated protein kinase that phosphorylates DctD in response to environmental signals.</text>
</comment>
<feature type="domain" description="Histidine kinase" evidence="19">
    <location>
        <begin position="396"/>
        <end position="609"/>
    </location>
</feature>
<dbReference type="RefSeq" id="WP_281808799.1">
    <property type="nucleotide sequence ID" value="NZ_BSDO01000006.1"/>
</dbReference>
<accession>A0A9W6FL33</accession>
<dbReference type="AlphaFoldDB" id="A0A9W6FL33"/>
<evidence type="ECO:0000256" key="8">
    <source>
        <dbReference type="ARBA" id="ARBA00022692"/>
    </source>
</evidence>
<keyword evidence="5" id="KW-0997">Cell inner membrane</keyword>
<dbReference type="PRINTS" id="PR00344">
    <property type="entry name" value="BCTRLSENSOR"/>
</dbReference>
<dbReference type="Gene3D" id="3.30.450.20">
    <property type="entry name" value="PAS domain"/>
    <property type="match status" value="2"/>
</dbReference>
<dbReference type="InterPro" id="IPR004358">
    <property type="entry name" value="Sig_transdc_His_kin-like_C"/>
</dbReference>
<evidence type="ECO:0000313" key="23">
    <source>
        <dbReference type="Proteomes" id="UP001245370"/>
    </source>
</evidence>
<dbReference type="InterPro" id="IPR033479">
    <property type="entry name" value="dCache_1"/>
</dbReference>
<dbReference type="PROSITE" id="PS50109">
    <property type="entry name" value="HIS_KIN"/>
    <property type="match status" value="1"/>
</dbReference>
<dbReference type="GO" id="GO:0005524">
    <property type="term" value="F:ATP binding"/>
    <property type="evidence" value="ECO:0007669"/>
    <property type="project" value="UniProtKB-KW"/>
</dbReference>
<evidence type="ECO:0000259" key="19">
    <source>
        <dbReference type="PROSITE" id="PS50109"/>
    </source>
</evidence>
<keyword evidence="7 21" id="KW-0808">Transferase</keyword>
<dbReference type="FunFam" id="1.10.287.130:FF:000049">
    <property type="entry name" value="C4-dicarboxylate transport sensor protein DctB"/>
    <property type="match status" value="1"/>
</dbReference>
<keyword evidence="14" id="KW-0472">Membrane</keyword>
<keyword evidence="8" id="KW-0812">Transmembrane</keyword>
<proteinExistence type="predicted"/>
<dbReference type="GeneID" id="95764426"/>
<dbReference type="Pfam" id="PF02743">
    <property type="entry name" value="dCache_1"/>
    <property type="match status" value="1"/>
</dbReference>
<evidence type="ECO:0000256" key="6">
    <source>
        <dbReference type="ARBA" id="ARBA00022553"/>
    </source>
</evidence>
<protein>
    <recommendedName>
        <fullName evidence="16">C4-dicarboxylate transport sensor protein DctB</fullName>
        <ecNumber evidence="3">2.7.13.3</ecNumber>
    </recommendedName>
</protein>
<dbReference type="CDD" id="cd00082">
    <property type="entry name" value="HisKA"/>
    <property type="match status" value="1"/>
</dbReference>
<dbReference type="SUPFAM" id="SSF47384">
    <property type="entry name" value="Homodimeric domain of signal transducing histidine kinase"/>
    <property type="match status" value="1"/>
</dbReference>
<reference evidence="21 23" key="2">
    <citation type="submission" date="2023-07" db="EMBL/GenBank/DDBJ databases">
        <title>Genomic Encyclopedia of Type Strains, Phase IV (KMG-IV): sequencing the most valuable type-strain genomes for metagenomic binning, comparative biology and taxonomic classification.</title>
        <authorList>
            <person name="Goeker M."/>
        </authorList>
    </citation>
    <scope>NUCLEOTIDE SEQUENCE [LARGE SCALE GENOMIC DNA]</scope>
    <source>
        <strain evidence="21 23">DSM 338</strain>
    </source>
</reference>
<comment type="caution">
    <text evidence="20">The sequence shown here is derived from an EMBL/GenBank/DDBJ whole genome shotgun (WGS) entry which is preliminary data.</text>
</comment>
<dbReference type="SUPFAM" id="SSF103190">
    <property type="entry name" value="Sensory domain-like"/>
    <property type="match status" value="1"/>
</dbReference>
<evidence type="ECO:0000256" key="17">
    <source>
        <dbReference type="SAM" id="Coils"/>
    </source>
</evidence>
<keyword evidence="10 20" id="KW-0418">Kinase</keyword>
<comment type="subcellular location">
    <subcellularLocation>
        <location evidence="2">Cell inner membrane</location>
        <topology evidence="2">Multi-pass membrane protein</topology>
    </subcellularLocation>
</comment>
<dbReference type="InterPro" id="IPR005467">
    <property type="entry name" value="His_kinase_dom"/>
</dbReference>
<evidence type="ECO:0000256" key="4">
    <source>
        <dbReference type="ARBA" id="ARBA00022475"/>
    </source>
</evidence>
<gene>
    <name evidence="20" type="primary">dctB</name>
    <name evidence="21" type="ORF">GGQ86_003968</name>
    <name evidence="20" type="ORF">XFLAVUS301_36450</name>
</gene>
<keyword evidence="12" id="KW-1133">Transmembrane helix</keyword>
<dbReference type="EMBL" id="JAVDPY010000007">
    <property type="protein sequence ID" value="MDR6335473.1"/>
    <property type="molecule type" value="Genomic_DNA"/>
</dbReference>
<evidence type="ECO:0000313" key="21">
    <source>
        <dbReference type="EMBL" id="MDR6335473.1"/>
    </source>
</evidence>
<dbReference type="PIRSF" id="PIRSF036431">
    <property type="entry name" value="STHK_DctB"/>
    <property type="match status" value="1"/>
</dbReference>
<evidence type="ECO:0000313" key="22">
    <source>
        <dbReference type="Proteomes" id="UP001144397"/>
    </source>
</evidence>
<name>A0A9W6FL33_XANFL</name>
<dbReference type="Gene3D" id="3.30.565.10">
    <property type="entry name" value="Histidine kinase-like ATPase, C-terminal domain"/>
    <property type="match status" value="1"/>
</dbReference>
<keyword evidence="18" id="KW-0732">Signal</keyword>
<evidence type="ECO:0000256" key="11">
    <source>
        <dbReference type="ARBA" id="ARBA00022840"/>
    </source>
</evidence>
<dbReference type="GO" id="GO:0005886">
    <property type="term" value="C:plasma membrane"/>
    <property type="evidence" value="ECO:0007669"/>
    <property type="project" value="UniProtKB-SubCell"/>
</dbReference>
<dbReference type="Gene3D" id="1.10.287.130">
    <property type="match status" value="1"/>
</dbReference>
<dbReference type="PANTHER" id="PTHR43065">
    <property type="entry name" value="SENSOR HISTIDINE KINASE"/>
    <property type="match status" value="1"/>
</dbReference>
<feature type="signal peptide" evidence="18">
    <location>
        <begin position="1"/>
        <end position="24"/>
    </location>
</feature>